<dbReference type="GO" id="GO:0003677">
    <property type="term" value="F:DNA binding"/>
    <property type="evidence" value="ECO:0007669"/>
    <property type="project" value="UniProtKB-KW"/>
</dbReference>
<feature type="transmembrane region" description="Helical" evidence="2">
    <location>
        <begin position="20"/>
        <end position="41"/>
    </location>
</feature>
<dbReference type="PANTHER" id="PTHR34605:SF3">
    <property type="entry name" value="P CELL-TYPE AGGLUTINATION PROTEIN MAP4-LIKE-RELATED"/>
    <property type="match status" value="1"/>
</dbReference>
<dbReference type="InterPro" id="IPR010998">
    <property type="entry name" value="Integrase_recombinase_N"/>
</dbReference>
<keyword evidence="4" id="KW-1185">Reference proteome</keyword>
<dbReference type="SUPFAM" id="SSF47823">
    <property type="entry name" value="lambda integrase-like, N-terminal domain"/>
    <property type="match status" value="1"/>
</dbReference>
<dbReference type="AlphaFoldDB" id="A7TDB1"/>
<sequence>MPIYRRAWNLFSQFIYATNIAFSATLPISPSTLALFIAYLFDKNYAPATGNTYVSALGYLHRLSDLPDPSKAFFILQMLKGYGKIGFRLDSRLPITLPILHKLIEAANNFSLSSFLIARFQAMCLLAFHAFLRVGEITTSSGNKGNPPLAIYQITKMVNEQKEIVALKLTFGNFKHSYNQHPFSIEVSRRNDVCPVQHIMKYLSLRGSGPGPIFISADGSPVP</sequence>
<dbReference type="PANTHER" id="PTHR34605">
    <property type="entry name" value="PHAGE_INTEGRASE DOMAIN-CONTAINING PROTEIN"/>
    <property type="match status" value="1"/>
</dbReference>
<reference evidence="3 4" key="1">
    <citation type="journal article" date="2007" name="Science">
        <title>Sea anemone genome reveals ancestral eumetazoan gene repertoire and genomic organization.</title>
        <authorList>
            <person name="Putnam N.H."/>
            <person name="Srivastava M."/>
            <person name="Hellsten U."/>
            <person name="Dirks B."/>
            <person name="Chapman J."/>
            <person name="Salamov A."/>
            <person name="Terry A."/>
            <person name="Shapiro H."/>
            <person name="Lindquist E."/>
            <person name="Kapitonov V.V."/>
            <person name="Jurka J."/>
            <person name="Genikhovich G."/>
            <person name="Grigoriev I.V."/>
            <person name="Lucas S.M."/>
            <person name="Steele R.E."/>
            <person name="Finnerty J.R."/>
            <person name="Technau U."/>
            <person name="Martindale M.Q."/>
            <person name="Rokhsar D.S."/>
        </authorList>
    </citation>
    <scope>NUCLEOTIDE SEQUENCE [LARGE SCALE GENOMIC DNA]</scope>
    <source>
        <strain evidence="4">CH2 X CH6</strain>
    </source>
</reference>
<dbReference type="InParanoid" id="A7TDB1"/>
<dbReference type="InterPro" id="IPR052925">
    <property type="entry name" value="Phage_Integrase-like_Recomb"/>
</dbReference>
<evidence type="ECO:0000313" key="3">
    <source>
        <dbReference type="EMBL" id="EDO25941.1"/>
    </source>
</evidence>
<protein>
    <submittedName>
        <fullName evidence="3">Uncharacterized protein</fullName>
    </submittedName>
</protein>
<dbReference type="EMBL" id="DS477540">
    <property type="protein sequence ID" value="EDO25941.1"/>
    <property type="molecule type" value="Genomic_DNA"/>
</dbReference>
<dbReference type="Gene3D" id="1.10.150.130">
    <property type="match status" value="1"/>
</dbReference>
<evidence type="ECO:0000313" key="4">
    <source>
        <dbReference type="Proteomes" id="UP000001593"/>
    </source>
</evidence>
<keyword evidence="2" id="KW-0472">Membrane</keyword>
<accession>A7TDB1</accession>
<name>A7TDB1_NEMVE</name>
<evidence type="ECO:0000256" key="1">
    <source>
        <dbReference type="ARBA" id="ARBA00023125"/>
    </source>
</evidence>
<proteinExistence type="predicted"/>
<dbReference type="Proteomes" id="UP000001593">
    <property type="component" value="Unassembled WGS sequence"/>
</dbReference>
<dbReference type="HOGENOM" id="CLU_1242820_0_0_1"/>
<gene>
    <name evidence="3" type="ORF">NEMVEDRAFT_v1g227809</name>
</gene>
<keyword evidence="1" id="KW-0238">DNA-binding</keyword>
<keyword evidence="2" id="KW-1133">Transmembrane helix</keyword>
<organism evidence="3 4">
    <name type="scientific">Nematostella vectensis</name>
    <name type="common">Starlet sea anemone</name>
    <dbReference type="NCBI Taxonomy" id="45351"/>
    <lineage>
        <taxon>Eukaryota</taxon>
        <taxon>Metazoa</taxon>
        <taxon>Cnidaria</taxon>
        <taxon>Anthozoa</taxon>
        <taxon>Hexacorallia</taxon>
        <taxon>Actiniaria</taxon>
        <taxon>Edwardsiidae</taxon>
        <taxon>Nematostella</taxon>
    </lineage>
</organism>
<feature type="non-terminal residue" evidence="3">
    <location>
        <position position="223"/>
    </location>
</feature>
<keyword evidence="2" id="KW-0812">Transmembrane</keyword>
<evidence type="ECO:0000256" key="2">
    <source>
        <dbReference type="SAM" id="Phobius"/>
    </source>
</evidence>
<dbReference type="OMA" id="TRYSNDE"/>
<dbReference type="PhylomeDB" id="A7TDB1"/>